<dbReference type="SUPFAM" id="SSF48179">
    <property type="entry name" value="6-phosphogluconate dehydrogenase C-terminal domain-like"/>
    <property type="match status" value="1"/>
</dbReference>
<proteinExistence type="inferred from homology"/>
<gene>
    <name evidence="6" type="primary">gnd</name>
    <name evidence="6" type="ORF">IR015_09015</name>
</gene>
<evidence type="ECO:0000259" key="5">
    <source>
        <dbReference type="SMART" id="SM01350"/>
    </source>
</evidence>
<evidence type="ECO:0000256" key="2">
    <source>
        <dbReference type="ARBA" id="ARBA00008419"/>
    </source>
</evidence>
<dbReference type="Pfam" id="PF00393">
    <property type="entry name" value="6PGD"/>
    <property type="match status" value="1"/>
</dbReference>
<dbReference type="InterPro" id="IPR006114">
    <property type="entry name" value="6PGDH_C"/>
</dbReference>
<dbReference type="Pfam" id="PF03446">
    <property type="entry name" value="NAD_binding_2"/>
    <property type="match status" value="1"/>
</dbReference>
<reference evidence="6" key="1">
    <citation type="submission" date="2020-10" db="EMBL/GenBank/DDBJ databases">
        <title>Genome sequences of Pseudomonas isolates.</title>
        <authorList>
            <person name="Wessels L."/>
            <person name="Reich F."/>
            <person name="Hammerl J."/>
        </authorList>
    </citation>
    <scope>NUCLEOTIDE SEQUENCE</scope>
    <source>
        <strain evidence="6">20-MO00640-0</strain>
    </source>
</reference>
<dbReference type="InterPro" id="IPR006183">
    <property type="entry name" value="Pgluconate_DH"/>
</dbReference>
<feature type="domain" description="6-phosphogluconate dehydrogenase C-terminal" evidence="5">
    <location>
        <begin position="218"/>
        <end position="358"/>
    </location>
</feature>
<protein>
    <submittedName>
        <fullName evidence="6">Decarboxylating 6-phosphogluconate dehydrogenase</fullName>
    </submittedName>
</protein>
<evidence type="ECO:0000256" key="1">
    <source>
        <dbReference type="ARBA" id="ARBA00004959"/>
    </source>
</evidence>
<dbReference type="AlphaFoldDB" id="A0AAW4BW01"/>
<dbReference type="GO" id="GO:0019521">
    <property type="term" value="P:D-gluconate metabolic process"/>
    <property type="evidence" value="ECO:0007669"/>
    <property type="project" value="UniProtKB-KW"/>
</dbReference>
<dbReference type="GO" id="GO:0050661">
    <property type="term" value="F:NADP binding"/>
    <property type="evidence" value="ECO:0007669"/>
    <property type="project" value="InterPro"/>
</dbReference>
<accession>A0AAW4BW01</accession>
<dbReference type="Gene3D" id="1.10.1040.10">
    <property type="entry name" value="N-(1-d-carboxylethyl)-l-norvaline Dehydrogenase, domain 2"/>
    <property type="match status" value="1"/>
</dbReference>
<evidence type="ECO:0000256" key="3">
    <source>
        <dbReference type="ARBA" id="ARBA00023002"/>
    </source>
</evidence>
<dbReference type="SMART" id="SM01350">
    <property type="entry name" value="6PGD"/>
    <property type="match status" value="1"/>
</dbReference>
<dbReference type="InterPro" id="IPR006115">
    <property type="entry name" value="6PGDH_NADP-bd"/>
</dbReference>
<keyword evidence="3" id="KW-0560">Oxidoreductase</keyword>
<dbReference type="GO" id="GO:0004616">
    <property type="term" value="F:phosphogluconate dehydrogenase (decarboxylating) activity"/>
    <property type="evidence" value="ECO:0007669"/>
    <property type="project" value="InterPro"/>
</dbReference>
<dbReference type="GO" id="GO:0006098">
    <property type="term" value="P:pentose-phosphate shunt"/>
    <property type="evidence" value="ECO:0007669"/>
    <property type="project" value="InterPro"/>
</dbReference>
<dbReference type="PANTHER" id="PTHR11811">
    <property type="entry name" value="6-PHOSPHOGLUCONATE DEHYDROGENASE"/>
    <property type="match status" value="1"/>
</dbReference>
<evidence type="ECO:0000313" key="7">
    <source>
        <dbReference type="Proteomes" id="UP000639504"/>
    </source>
</evidence>
<dbReference type="EMBL" id="JADLKB010000007">
    <property type="protein sequence ID" value="MBF8735547.1"/>
    <property type="molecule type" value="Genomic_DNA"/>
</dbReference>
<comment type="pathway">
    <text evidence="1">Carbohydrate degradation; pentose phosphate pathway.</text>
</comment>
<comment type="similarity">
    <text evidence="2">Belongs to the 6-phosphogluconate dehydrogenase family.</text>
</comment>
<evidence type="ECO:0000256" key="4">
    <source>
        <dbReference type="ARBA" id="ARBA00023064"/>
    </source>
</evidence>
<keyword evidence="4" id="KW-0311">Gluconate utilization</keyword>
<dbReference type="SUPFAM" id="SSF51735">
    <property type="entry name" value="NAD(P)-binding Rossmann-fold domains"/>
    <property type="match status" value="1"/>
</dbReference>
<evidence type="ECO:0000313" key="6">
    <source>
        <dbReference type="EMBL" id="MBF8735547.1"/>
    </source>
</evidence>
<dbReference type="InterPro" id="IPR004849">
    <property type="entry name" value="6DGDH_YqeC"/>
</dbReference>
<dbReference type="InterPro" id="IPR013328">
    <property type="entry name" value="6PGD_dom2"/>
</dbReference>
<dbReference type="NCBIfam" id="NF007161">
    <property type="entry name" value="PRK09599.1"/>
    <property type="match status" value="1"/>
</dbReference>
<name>A0AAW4BW01_PSEPU</name>
<dbReference type="Gene3D" id="3.40.50.720">
    <property type="entry name" value="NAD(P)-binding Rossmann-like Domain"/>
    <property type="match status" value="1"/>
</dbReference>
<sequence>MSRRSSLNPRSVRWTNLKSWIVLSFISKGEHRLMQLGIIGLGRMGGNIARRLMRAGHRTVVHDRNREAIDGLEGEGAQGAHDLGALVQKLKAPRAVWVMLPAGEPTEQTIAQLAELLEPGDAIIDGGNTFYKDDVRRAAELAKRGLHYLDVGTSGGVWGLDRGYCMMIGGEKDVFERLEPLFKALAPGVGDIPRTHGRSGEHQRAEHGYIHAGPPGAGHYVKMVHNGIEYGLMQAYAEGFDLLRSKGGNELPEDQRFDLNVAEIAEVWRRGSVVTSWLLDLTADALVADPQLSQFSGSVSDSGEGRWTIDAAVEQAVPVPVLSSALFARFRSRQQQGTYGDKILSAMRLGFGGHVEKKAE</sequence>
<dbReference type="PRINTS" id="PR00076">
    <property type="entry name" value="6PGDHDRGNASE"/>
</dbReference>
<dbReference type="Proteomes" id="UP000639504">
    <property type="component" value="Unassembled WGS sequence"/>
</dbReference>
<dbReference type="InterPro" id="IPR036291">
    <property type="entry name" value="NAD(P)-bd_dom_sf"/>
</dbReference>
<comment type="caution">
    <text evidence="6">The sequence shown here is derived from an EMBL/GenBank/DDBJ whole genome shotgun (WGS) entry which is preliminary data.</text>
</comment>
<dbReference type="InterPro" id="IPR008927">
    <property type="entry name" value="6-PGluconate_DH-like_C_sf"/>
</dbReference>
<dbReference type="NCBIfam" id="TIGR00872">
    <property type="entry name" value="gnd_rel"/>
    <property type="match status" value="1"/>
</dbReference>
<organism evidence="6 7">
    <name type="scientific">Pseudomonas putida</name>
    <name type="common">Arthrobacter siderocapsulatus</name>
    <dbReference type="NCBI Taxonomy" id="303"/>
    <lineage>
        <taxon>Bacteria</taxon>
        <taxon>Pseudomonadati</taxon>
        <taxon>Pseudomonadota</taxon>
        <taxon>Gammaproteobacteria</taxon>
        <taxon>Pseudomonadales</taxon>
        <taxon>Pseudomonadaceae</taxon>
        <taxon>Pseudomonas</taxon>
    </lineage>
</organism>